<gene>
    <name evidence="1" type="ORF">WJ0W_006015</name>
</gene>
<name>A0ABN8UCA1_9BACL</name>
<sequence length="52" mass="5903">MASNEVFTPLNTFLEYIRNAAQEIREKALNAAPIIDDQHRNSDEWKNAAIAT</sequence>
<keyword evidence="2" id="KW-1185">Reference proteome</keyword>
<comment type="caution">
    <text evidence="1">The sequence shown here is derived from an EMBL/GenBank/DDBJ whole genome shotgun (WGS) entry which is preliminary data.</text>
</comment>
<organism evidence="1 2">
    <name type="scientific">Paenibacillus melissococcoides</name>
    <dbReference type="NCBI Taxonomy" id="2912268"/>
    <lineage>
        <taxon>Bacteria</taxon>
        <taxon>Bacillati</taxon>
        <taxon>Bacillota</taxon>
        <taxon>Bacilli</taxon>
        <taxon>Bacillales</taxon>
        <taxon>Paenibacillaceae</taxon>
        <taxon>Paenibacillus</taxon>
    </lineage>
</organism>
<evidence type="ECO:0000313" key="1">
    <source>
        <dbReference type="EMBL" id="CAH8248831.1"/>
    </source>
</evidence>
<proteinExistence type="predicted"/>
<accession>A0ABN8UCA1</accession>
<dbReference type="EMBL" id="CALYLO010000013">
    <property type="protein sequence ID" value="CAH8248831.1"/>
    <property type="molecule type" value="Genomic_DNA"/>
</dbReference>
<evidence type="ECO:0000313" key="2">
    <source>
        <dbReference type="Proteomes" id="UP001154322"/>
    </source>
</evidence>
<reference evidence="1" key="1">
    <citation type="submission" date="2022-06" db="EMBL/GenBank/DDBJ databases">
        <authorList>
            <person name="Dietemann V."/>
            <person name="Ory F."/>
            <person name="Dainat B."/>
            <person name="Oberhansli S."/>
        </authorList>
    </citation>
    <scope>NUCLEOTIDE SEQUENCE</scope>
    <source>
        <strain evidence="1">Ena-SAMPLE-TAB-26-04-2022-14:26:32:270-5432</strain>
    </source>
</reference>
<dbReference type="Proteomes" id="UP001154322">
    <property type="component" value="Unassembled WGS sequence"/>
</dbReference>
<protein>
    <submittedName>
        <fullName evidence="1">Uncharacterized protein</fullName>
    </submittedName>
</protein>
<dbReference type="RefSeq" id="WP_261948858.1">
    <property type="nucleotide sequence ID" value="NZ_CALYLO010000013.1"/>
</dbReference>